<name>B6K613_SCHJY</name>
<feature type="region of interest" description="Disordered" evidence="1">
    <location>
        <begin position="491"/>
        <end position="520"/>
    </location>
</feature>
<dbReference type="InterPro" id="IPR053036">
    <property type="entry name" value="CellCycle_DNARepair_Reg"/>
</dbReference>
<dbReference type="JaponicusDB" id="SJAG_04142">
    <property type="gene designation" value="brc1"/>
</dbReference>
<dbReference type="GO" id="GO:0033553">
    <property type="term" value="C:rDNA heterochromatin"/>
    <property type="evidence" value="ECO:0007669"/>
    <property type="project" value="EnsemblFungi"/>
</dbReference>
<dbReference type="SUPFAM" id="SSF52113">
    <property type="entry name" value="BRCT domain"/>
    <property type="match status" value="4"/>
</dbReference>
<dbReference type="OMA" id="SWLYHLI"/>
<dbReference type="EMBL" id="KE651167">
    <property type="protein sequence ID" value="EEB08967.1"/>
    <property type="molecule type" value="Genomic_DNA"/>
</dbReference>
<dbReference type="PANTHER" id="PTHR47667:SF1">
    <property type="entry name" value="REGULATOR OF TY1 TRANSPOSITION PROTEIN 107"/>
    <property type="match status" value="1"/>
</dbReference>
<dbReference type="VEuPathDB" id="FungiDB:SJAG_04142"/>
<dbReference type="GO" id="GO:0099115">
    <property type="term" value="C:chromosome, subtelomeric region"/>
    <property type="evidence" value="ECO:0007669"/>
    <property type="project" value="EnsemblFungi"/>
</dbReference>
<organism evidence="3 5">
    <name type="scientific">Schizosaccharomyces japonicus (strain yFS275 / FY16936)</name>
    <name type="common">Fission yeast</name>
    <dbReference type="NCBI Taxonomy" id="402676"/>
    <lineage>
        <taxon>Eukaryota</taxon>
        <taxon>Fungi</taxon>
        <taxon>Dikarya</taxon>
        <taxon>Ascomycota</taxon>
        <taxon>Taphrinomycotina</taxon>
        <taxon>Schizosaccharomycetes</taxon>
        <taxon>Schizosaccharomycetales</taxon>
        <taxon>Schizosaccharomycetaceae</taxon>
        <taxon>Schizosaccharomyces</taxon>
    </lineage>
</organism>
<dbReference type="CDD" id="cd18436">
    <property type="entry name" value="BRCT_BRC1_like_rpt2"/>
    <property type="match status" value="1"/>
</dbReference>
<evidence type="ECO:0000256" key="1">
    <source>
        <dbReference type="SAM" id="MobiDB-lite"/>
    </source>
</evidence>
<feature type="domain" description="BRCT" evidence="2">
    <location>
        <begin position="296"/>
        <end position="384"/>
    </location>
</feature>
<evidence type="ECO:0000313" key="4">
    <source>
        <dbReference type="JaponicusDB" id="SJAG_04142"/>
    </source>
</evidence>
<dbReference type="Pfam" id="PF12738">
    <property type="entry name" value="PTCB-BRCT"/>
    <property type="match status" value="1"/>
</dbReference>
<dbReference type="OrthoDB" id="342264at2759"/>
<feature type="domain" description="BRCT" evidence="2">
    <location>
        <begin position="94"/>
        <end position="185"/>
    </location>
</feature>
<dbReference type="CDD" id="cd18437">
    <property type="entry name" value="BRCT_BRC1_like_rpt3"/>
    <property type="match status" value="1"/>
</dbReference>
<dbReference type="eggNOG" id="KOG2043">
    <property type="taxonomic scope" value="Eukaryota"/>
</dbReference>
<dbReference type="Proteomes" id="UP000001744">
    <property type="component" value="Unassembled WGS sequence"/>
</dbReference>
<evidence type="ECO:0000313" key="5">
    <source>
        <dbReference type="Proteomes" id="UP000001744"/>
    </source>
</evidence>
<dbReference type="CDD" id="cd18438">
    <property type="entry name" value="BRCT_BRC1_like_rpt4"/>
    <property type="match status" value="1"/>
</dbReference>
<dbReference type="GO" id="GO:0005730">
    <property type="term" value="C:nucleolus"/>
    <property type="evidence" value="ECO:0007669"/>
    <property type="project" value="EnsemblFungi"/>
</dbReference>
<gene>
    <name evidence="4" type="primary">brc1</name>
    <name evidence="3" type="ORF">SJAG_04142</name>
</gene>
<dbReference type="PANTHER" id="PTHR47667">
    <property type="entry name" value="REGULATOR OF TY1 TRANSPOSITION PROTEIN 107"/>
    <property type="match status" value="1"/>
</dbReference>
<sequence>MVRRTSTPPNDIFSNVTALNECDEEYTELVTKYQGNVLSYPYDWNRTTHVITENYDSFAAQEGLRRKLHVVKPSWIVDSIKHGNIQNYRYYSCNPRHLFQGVVATACELDPYHSYVIDEALEALGGHYSPSLIQFMTHVFTKDGFGPKCQRVKTRAAEQIKLIHPQWLFDCLRLGVRLDDGPYLFPNPSFSTLPVPNVEPISSHVLEHKQLYISKDLSLSSNAHISLSSFLNRMGCEIKDTVYDCDTFIGFRRETTEYRAAVKSNCVIGTLSWVFSMFSSDAWINPTQNALHYPLPATKFLKGYSISLTNYTGEARVQLEKLIVASGAAYSKNLKPNSSLLIAASACGQKYQASRVWGIPSVSHHWLYSSFQLESAQGYDIYQVSTTNQCQDAIEPCSVKTPEPGLQSSGVQTDDVLVEWHASNPSMDRLTSDKPNMYPSPEQEIEHTTISQELRHSNEYHSVHTVTSTKEKIQSSETIPETEQNEINIGQNINSDNDMRPLPTSVNEPLKKPELSTKTRKSAIMNSVEVVLPQRTDEPLRVIADSKSDEENTPYLHKRKAAESAKEILANVVMPDVLAFEKEKRSRHSVQQHSSTTQLRKKYRVMFTGSSPRTPSNELKLVDIQVTENPAKCTHLVTDKIVRTEKFLCSLPYAPFVVTSAWVVQSILRHSVQDEKPYFLKDELKEKEYGFSLQDSLERARTYGPILFKNFDVYVSPKAVPAGNFSAIRQIAHCNGAASCSLLSSYTKRFSSRVKQGFVLLISTAGEANIWEPFLTSILFEDANECYLRDYDWLISCVLKQKLDLDDKVSPTFLKASESSNNLTKSALQKS</sequence>
<dbReference type="GO" id="GO:0006302">
    <property type="term" value="P:double-strand break repair"/>
    <property type="evidence" value="ECO:0000318"/>
    <property type="project" value="GO_Central"/>
</dbReference>
<dbReference type="Pfam" id="PF16770">
    <property type="entry name" value="RTT107_BRCT_5"/>
    <property type="match status" value="1"/>
</dbReference>
<dbReference type="InterPro" id="IPR036420">
    <property type="entry name" value="BRCT_dom_sf"/>
</dbReference>
<feature type="domain" description="BRCT" evidence="2">
    <location>
        <begin position="632"/>
        <end position="680"/>
    </location>
</feature>
<proteinExistence type="predicted"/>
<dbReference type="GO" id="GO:0005634">
    <property type="term" value="C:nucleus"/>
    <property type="evidence" value="ECO:0000318"/>
    <property type="project" value="GO_Central"/>
</dbReference>
<reference evidence="3 5" key="1">
    <citation type="journal article" date="2011" name="Science">
        <title>Comparative functional genomics of the fission yeasts.</title>
        <authorList>
            <person name="Rhind N."/>
            <person name="Chen Z."/>
            <person name="Yassour M."/>
            <person name="Thompson D.A."/>
            <person name="Haas B.J."/>
            <person name="Habib N."/>
            <person name="Wapinski I."/>
            <person name="Roy S."/>
            <person name="Lin M.F."/>
            <person name="Heiman D.I."/>
            <person name="Young S.K."/>
            <person name="Furuya K."/>
            <person name="Guo Y."/>
            <person name="Pidoux A."/>
            <person name="Chen H.M."/>
            <person name="Robbertse B."/>
            <person name="Goldberg J.M."/>
            <person name="Aoki K."/>
            <person name="Bayne E.H."/>
            <person name="Berlin A.M."/>
            <person name="Desjardins C.A."/>
            <person name="Dobbs E."/>
            <person name="Dukaj L."/>
            <person name="Fan L."/>
            <person name="FitzGerald M.G."/>
            <person name="French C."/>
            <person name="Gujja S."/>
            <person name="Hansen K."/>
            <person name="Keifenheim D."/>
            <person name="Levin J.Z."/>
            <person name="Mosher R.A."/>
            <person name="Mueller C.A."/>
            <person name="Pfiffner J."/>
            <person name="Priest M."/>
            <person name="Russ C."/>
            <person name="Smialowska A."/>
            <person name="Swoboda P."/>
            <person name="Sykes S.M."/>
            <person name="Vaughn M."/>
            <person name="Vengrova S."/>
            <person name="Yoder R."/>
            <person name="Zeng Q."/>
            <person name="Allshire R."/>
            <person name="Baulcombe D."/>
            <person name="Birren B.W."/>
            <person name="Brown W."/>
            <person name="Ekwall K."/>
            <person name="Kellis M."/>
            <person name="Leatherwood J."/>
            <person name="Levin H."/>
            <person name="Margalit H."/>
            <person name="Martienssen R."/>
            <person name="Nieduszynski C.A."/>
            <person name="Spatafora J.W."/>
            <person name="Friedman N."/>
            <person name="Dalgaard J.Z."/>
            <person name="Baumann P."/>
            <person name="Niki H."/>
            <person name="Regev A."/>
            <person name="Nusbaum C."/>
        </authorList>
    </citation>
    <scope>NUCLEOTIDE SEQUENCE [LARGE SCALE GENOMIC DNA]</scope>
    <source>
        <strain evidence="5">yFS275 / FY16936</strain>
    </source>
</reference>
<dbReference type="GO" id="GO:1990683">
    <property type="term" value="P:DNA double-strand break attachment to nuclear envelope"/>
    <property type="evidence" value="ECO:0000318"/>
    <property type="project" value="GO_Central"/>
</dbReference>
<evidence type="ECO:0000313" key="3">
    <source>
        <dbReference type="EMBL" id="EEB08967.1"/>
    </source>
</evidence>
<dbReference type="PROSITE" id="PS50172">
    <property type="entry name" value="BRCT"/>
    <property type="match status" value="4"/>
</dbReference>
<evidence type="ECO:0000259" key="2">
    <source>
        <dbReference type="PROSITE" id="PS50172"/>
    </source>
</evidence>
<keyword evidence="5" id="KW-1185">Reference proteome</keyword>
<accession>B6K613</accession>
<dbReference type="InterPro" id="IPR001357">
    <property type="entry name" value="BRCT_dom"/>
</dbReference>
<dbReference type="CDD" id="cd18439">
    <property type="entry name" value="BRCT_BRC1_like_rpt6"/>
    <property type="match status" value="1"/>
</dbReference>
<dbReference type="Gene3D" id="3.40.50.10190">
    <property type="entry name" value="BRCT domain"/>
    <property type="match status" value="5"/>
</dbReference>
<dbReference type="SMART" id="SM00292">
    <property type="entry name" value="BRCT"/>
    <property type="match status" value="4"/>
</dbReference>
<dbReference type="Pfam" id="PF00533">
    <property type="entry name" value="BRCT"/>
    <property type="match status" value="2"/>
</dbReference>
<protein>
    <submittedName>
        <fullName evidence="3">BRCT domain-containing protein Brc1</fullName>
    </submittedName>
</protein>
<dbReference type="GO" id="GO:0000775">
    <property type="term" value="C:chromosome, centromeric region"/>
    <property type="evidence" value="ECO:0007669"/>
    <property type="project" value="EnsemblFungi"/>
</dbReference>
<dbReference type="RefSeq" id="XP_002175260.1">
    <property type="nucleotide sequence ID" value="XM_002175224.2"/>
</dbReference>
<dbReference type="GeneID" id="7049309"/>
<dbReference type="AlphaFoldDB" id="B6K613"/>
<dbReference type="HOGENOM" id="CLU_328771_0_0_1"/>
<feature type="domain" description="BRCT" evidence="2">
    <location>
        <begin position="8"/>
        <end position="93"/>
    </location>
</feature>
<dbReference type="GO" id="GO:0035361">
    <property type="term" value="C:Cul8-RING ubiquitin ligase complex"/>
    <property type="evidence" value="ECO:0000318"/>
    <property type="project" value="GO_Central"/>
</dbReference>
<dbReference type="CDD" id="cd17743">
    <property type="entry name" value="BRCT_BRC1_like_rpt5"/>
    <property type="match status" value="1"/>
</dbReference>
<dbReference type="STRING" id="402676.B6K613"/>
<dbReference type="GO" id="GO:0035861">
    <property type="term" value="C:site of double-strand break"/>
    <property type="evidence" value="ECO:0007669"/>
    <property type="project" value="EnsemblFungi"/>
</dbReference>